<keyword evidence="1" id="KW-0812">Transmembrane</keyword>
<organism evidence="2 3">
    <name type="scientific">Microbacter margulisiae</name>
    <dbReference type="NCBI Taxonomy" id="1350067"/>
    <lineage>
        <taxon>Bacteria</taxon>
        <taxon>Pseudomonadati</taxon>
        <taxon>Bacteroidota</taxon>
        <taxon>Bacteroidia</taxon>
        <taxon>Bacteroidales</taxon>
        <taxon>Porphyromonadaceae</taxon>
        <taxon>Microbacter</taxon>
    </lineage>
</organism>
<sequence length="324" mass="36629">MGISLKNYLRPSVTNIVVTIGIAIVLWLKELLIPTLPHVLNQTAIGELSDATSIWLSLFATLATGYLLFLLTEKFNFIQNRTYLPFFLYVIFSSTLPGFWIFSNGKIGFLLLLLSIWEILSTYHKTDPTKLVFNASMLLSLSILIVPEYIILVLFLFISVFTINTLSSRIVHAIILGLATPVILLGGIYYATGSLQENTMQFVQGLTFRLPAWGNDNVYIIYHIVLFLLSLLAIRGCLMNRYQSNISERKNIHVMIWLFAFLSIIITLRMGQSSETSAAFTGIIAFLFAIFFSSNTSSKNTIFYFVLVMIFIIYNIIMSYGRIG</sequence>
<dbReference type="Pfam" id="PF19992">
    <property type="entry name" value="DUF6427"/>
    <property type="match status" value="1"/>
</dbReference>
<feature type="transmembrane region" description="Helical" evidence="1">
    <location>
        <begin position="301"/>
        <end position="321"/>
    </location>
</feature>
<evidence type="ECO:0000313" key="2">
    <source>
        <dbReference type="EMBL" id="MBB3188689.1"/>
    </source>
</evidence>
<keyword evidence="1" id="KW-1133">Transmembrane helix</keyword>
<protein>
    <submittedName>
        <fullName evidence="2">Uncharacterized protein</fullName>
    </submittedName>
</protein>
<keyword evidence="3" id="KW-1185">Reference proteome</keyword>
<comment type="caution">
    <text evidence="2">The sequence shown here is derived from an EMBL/GenBank/DDBJ whole genome shotgun (WGS) entry which is preliminary data.</text>
</comment>
<evidence type="ECO:0000256" key="1">
    <source>
        <dbReference type="SAM" id="Phobius"/>
    </source>
</evidence>
<dbReference type="RefSeq" id="WP_183414420.1">
    <property type="nucleotide sequence ID" value="NZ_JACHYB010000002.1"/>
</dbReference>
<feature type="transmembrane region" description="Helical" evidence="1">
    <location>
        <begin position="219"/>
        <end position="240"/>
    </location>
</feature>
<feature type="transmembrane region" description="Helical" evidence="1">
    <location>
        <begin position="277"/>
        <end position="294"/>
    </location>
</feature>
<keyword evidence="1" id="KW-0472">Membrane</keyword>
<accession>A0A7W5H3K2</accession>
<feature type="transmembrane region" description="Helical" evidence="1">
    <location>
        <begin position="12"/>
        <end position="33"/>
    </location>
</feature>
<dbReference type="AlphaFoldDB" id="A0A7W5H3K2"/>
<dbReference type="EMBL" id="JACHYB010000002">
    <property type="protein sequence ID" value="MBB3188689.1"/>
    <property type="molecule type" value="Genomic_DNA"/>
</dbReference>
<feature type="transmembrane region" description="Helical" evidence="1">
    <location>
        <begin position="137"/>
        <end position="158"/>
    </location>
</feature>
<dbReference type="Proteomes" id="UP000544222">
    <property type="component" value="Unassembled WGS sequence"/>
</dbReference>
<name>A0A7W5H3K2_9PORP</name>
<dbReference type="InterPro" id="IPR045625">
    <property type="entry name" value="DUF6427"/>
</dbReference>
<feature type="transmembrane region" description="Helical" evidence="1">
    <location>
        <begin position="252"/>
        <end position="271"/>
    </location>
</feature>
<feature type="transmembrane region" description="Helical" evidence="1">
    <location>
        <begin position="53"/>
        <end position="72"/>
    </location>
</feature>
<reference evidence="2 3" key="1">
    <citation type="submission" date="2020-08" db="EMBL/GenBank/DDBJ databases">
        <title>Genomic Encyclopedia of Type Strains, Phase IV (KMG-IV): sequencing the most valuable type-strain genomes for metagenomic binning, comparative biology and taxonomic classification.</title>
        <authorList>
            <person name="Goeker M."/>
        </authorList>
    </citation>
    <scope>NUCLEOTIDE SEQUENCE [LARGE SCALE GENOMIC DNA]</scope>
    <source>
        <strain evidence="2 3">DSM 27471</strain>
    </source>
</reference>
<evidence type="ECO:0000313" key="3">
    <source>
        <dbReference type="Proteomes" id="UP000544222"/>
    </source>
</evidence>
<feature type="transmembrane region" description="Helical" evidence="1">
    <location>
        <begin position="84"/>
        <end position="117"/>
    </location>
</feature>
<gene>
    <name evidence="2" type="ORF">FHX64_002887</name>
</gene>
<feature type="transmembrane region" description="Helical" evidence="1">
    <location>
        <begin position="170"/>
        <end position="191"/>
    </location>
</feature>
<proteinExistence type="predicted"/>